<accession>A0A401P3V4</accession>
<dbReference type="Proteomes" id="UP000288216">
    <property type="component" value="Unassembled WGS sequence"/>
</dbReference>
<feature type="compositionally biased region" description="Low complexity" evidence="1">
    <location>
        <begin position="39"/>
        <end position="63"/>
    </location>
</feature>
<reference evidence="2 3" key="1">
    <citation type="journal article" date="2018" name="Nat. Ecol. Evol.">
        <title>Shark genomes provide insights into elasmobranch evolution and the origin of vertebrates.</title>
        <authorList>
            <person name="Hara Y"/>
            <person name="Yamaguchi K"/>
            <person name="Onimaru K"/>
            <person name="Kadota M"/>
            <person name="Koyanagi M"/>
            <person name="Keeley SD"/>
            <person name="Tatsumi K"/>
            <person name="Tanaka K"/>
            <person name="Motone F"/>
            <person name="Kageyama Y"/>
            <person name="Nozu R"/>
            <person name="Adachi N"/>
            <person name="Nishimura O"/>
            <person name="Nakagawa R"/>
            <person name="Tanegashima C"/>
            <person name="Kiyatake I"/>
            <person name="Matsumoto R"/>
            <person name="Murakumo K"/>
            <person name="Nishida K"/>
            <person name="Terakita A"/>
            <person name="Kuratani S"/>
            <person name="Sato K"/>
            <person name="Hyodo S Kuraku.S."/>
        </authorList>
    </citation>
    <scope>NUCLEOTIDE SEQUENCE [LARGE SCALE GENOMIC DNA]</scope>
</reference>
<name>A0A401P3V4_SCYTO</name>
<keyword evidence="3" id="KW-1185">Reference proteome</keyword>
<protein>
    <submittedName>
        <fullName evidence="2">Uncharacterized protein</fullName>
    </submittedName>
</protein>
<feature type="compositionally biased region" description="Pro residues" evidence="1">
    <location>
        <begin position="117"/>
        <end position="142"/>
    </location>
</feature>
<dbReference type="EMBL" id="BFAA01001596">
    <property type="protein sequence ID" value="GCB67819.1"/>
    <property type="molecule type" value="Genomic_DNA"/>
</dbReference>
<proteinExistence type="predicted"/>
<evidence type="ECO:0000313" key="3">
    <source>
        <dbReference type="Proteomes" id="UP000288216"/>
    </source>
</evidence>
<organism evidence="2 3">
    <name type="scientific">Scyliorhinus torazame</name>
    <name type="common">Cloudy catshark</name>
    <name type="synonym">Catulus torazame</name>
    <dbReference type="NCBI Taxonomy" id="75743"/>
    <lineage>
        <taxon>Eukaryota</taxon>
        <taxon>Metazoa</taxon>
        <taxon>Chordata</taxon>
        <taxon>Craniata</taxon>
        <taxon>Vertebrata</taxon>
        <taxon>Chondrichthyes</taxon>
        <taxon>Elasmobranchii</taxon>
        <taxon>Galeomorphii</taxon>
        <taxon>Galeoidea</taxon>
        <taxon>Carcharhiniformes</taxon>
        <taxon>Scyliorhinidae</taxon>
        <taxon>Scyliorhinus</taxon>
    </lineage>
</organism>
<evidence type="ECO:0000313" key="2">
    <source>
        <dbReference type="EMBL" id="GCB67819.1"/>
    </source>
</evidence>
<dbReference type="STRING" id="75743.A0A401P3V4"/>
<comment type="caution">
    <text evidence="2">The sequence shown here is derived from an EMBL/GenBank/DDBJ whole genome shotgun (WGS) entry which is preliminary data.</text>
</comment>
<sequence>MKKADFDEWTGSGNIRGRGGKGRGKDGRMARGGRGRGSRGVFRGPKDLGPPSRGESSGRFGRGQAAANGFGSARRGLGNTRMRPYPDPRGRRGLPRFGPPVRRGGMECPFGGQGDMPFPPPPPRFRGGGPPPPSLPLPPPGPIGFRGRPPFIRGRGMQRGVFSPRRGFHNGPGASLPPPPPGRGQRWPGPPGGRHF</sequence>
<dbReference type="OMA" id="GKDGAMN"/>
<feature type="region of interest" description="Disordered" evidence="1">
    <location>
        <begin position="1"/>
        <end position="196"/>
    </location>
</feature>
<feature type="compositionally biased region" description="Low complexity" evidence="1">
    <location>
        <begin position="143"/>
        <end position="155"/>
    </location>
</feature>
<gene>
    <name evidence="2" type="ORF">scyTo_0005208</name>
</gene>
<evidence type="ECO:0000256" key="1">
    <source>
        <dbReference type="SAM" id="MobiDB-lite"/>
    </source>
</evidence>
<dbReference type="AlphaFoldDB" id="A0A401P3V4"/>